<sequence>MAITDALILLSTPSAPLGRMVAHSPESDSSGEREGTSGLPACCIPPPFCVAIGPPTTPLPDRLASPLQTAFRQGGGWPTLTGCNSDEKLDNWVTTYRRPADKAAKNLSTRG</sequence>
<evidence type="ECO:0000256" key="1">
    <source>
        <dbReference type="SAM" id="MobiDB-lite"/>
    </source>
</evidence>
<evidence type="ECO:0000313" key="2">
    <source>
        <dbReference type="EMBL" id="QDV88796.1"/>
    </source>
</evidence>
<dbReference type="EMBL" id="CP036432">
    <property type="protein sequence ID" value="QDV88796.1"/>
    <property type="molecule type" value="Genomic_DNA"/>
</dbReference>
<reference evidence="2 3" key="1">
    <citation type="submission" date="2019-02" db="EMBL/GenBank/DDBJ databases">
        <title>Deep-cultivation of Planctomycetes and their phenomic and genomic characterization uncovers novel biology.</title>
        <authorList>
            <person name="Wiegand S."/>
            <person name="Jogler M."/>
            <person name="Boedeker C."/>
            <person name="Pinto D."/>
            <person name="Vollmers J."/>
            <person name="Rivas-Marin E."/>
            <person name="Kohn T."/>
            <person name="Peeters S.H."/>
            <person name="Heuer A."/>
            <person name="Rast P."/>
            <person name="Oberbeckmann S."/>
            <person name="Bunk B."/>
            <person name="Jeske O."/>
            <person name="Meyerdierks A."/>
            <person name="Storesund J.E."/>
            <person name="Kallscheuer N."/>
            <person name="Luecker S."/>
            <person name="Lage O.M."/>
            <person name="Pohl T."/>
            <person name="Merkel B.J."/>
            <person name="Hornburger P."/>
            <person name="Mueller R.-W."/>
            <person name="Bruemmer F."/>
            <person name="Labrenz M."/>
            <person name="Spormann A.M."/>
            <person name="Op den Camp H."/>
            <person name="Overmann J."/>
            <person name="Amann R."/>
            <person name="Jetten M.S.M."/>
            <person name="Mascher T."/>
            <person name="Medema M.H."/>
            <person name="Devos D.P."/>
            <person name="Kaster A.-K."/>
            <person name="Ovreas L."/>
            <person name="Rohde M."/>
            <person name="Galperin M.Y."/>
            <person name="Jogler C."/>
        </authorList>
    </citation>
    <scope>NUCLEOTIDE SEQUENCE [LARGE SCALE GENOMIC DNA]</scope>
    <source>
        <strain evidence="2 3">TBK1r</strain>
    </source>
</reference>
<organism evidence="2 3">
    <name type="scientific">Stieleria magnilauensis</name>
    <dbReference type="NCBI Taxonomy" id="2527963"/>
    <lineage>
        <taxon>Bacteria</taxon>
        <taxon>Pseudomonadati</taxon>
        <taxon>Planctomycetota</taxon>
        <taxon>Planctomycetia</taxon>
        <taxon>Pirellulales</taxon>
        <taxon>Pirellulaceae</taxon>
        <taxon>Stieleria</taxon>
    </lineage>
</organism>
<protein>
    <recommendedName>
        <fullName evidence="4">Secreted protein</fullName>
    </recommendedName>
</protein>
<dbReference type="Proteomes" id="UP000318081">
    <property type="component" value="Chromosome"/>
</dbReference>
<evidence type="ECO:0008006" key="4">
    <source>
        <dbReference type="Google" id="ProtNLM"/>
    </source>
</evidence>
<gene>
    <name evidence="2" type="ORF">TBK1r_78310</name>
</gene>
<accession>A0ABX5Y448</accession>
<name>A0ABX5Y448_9BACT</name>
<proteinExistence type="predicted"/>
<feature type="region of interest" description="Disordered" evidence="1">
    <location>
        <begin position="17"/>
        <end position="37"/>
    </location>
</feature>
<keyword evidence="3" id="KW-1185">Reference proteome</keyword>
<evidence type="ECO:0000313" key="3">
    <source>
        <dbReference type="Proteomes" id="UP000318081"/>
    </source>
</evidence>